<dbReference type="PRINTS" id="PR00778">
    <property type="entry name" value="HTHARSR"/>
</dbReference>
<reference evidence="6" key="1">
    <citation type="submission" date="2017-01" db="EMBL/GenBank/DDBJ databases">
        <authorList>
            <person name="Varghese N."/>
            <person name="Submissions S."/>
        </authorList>
    </citation>
    <scope>NUCLEOTIDE SEQUENCE [LARGE SCALE GENOMIC DNA]</scope>
    <source>
        <strain evidence="6">DSM 21054</strain>
    </source>
</reference>
<dbReference type="PROSITE" id="PS50987">
    <property type="entry name" value="HTH_ARSR_2"/>
    <property type="match status" value="1"/>
</dbReference>
<organism evidence="5 6">
    <name type="scientific">Filimonas lacunae</name>
    <dbReference type="NCBI Taxonomy" id="477680"/>
    <lineage>
        <taxon>Bacteria</taxon>
        <taxon>Pseudomonadati</taxon>
        <taxon>Bacteroidota</taxon>
        <taxon>Chitinophagia</taxon>
        <taxon>Chitinophagales</taxon>
        <taxon>Chitinophagaceae</taxon>
        <taxon>Filimonas</taxon>
    </lineage>
</organism>
<dbReference type="SMART" id="SM00418">
    <property type="entry name" value="HTH_ARSR"/>
    <property type="match status" value="1"/>
</dbReference>
<evidence type="ECO:0000256" key="1">
    <source>
        <dbReference type="ARBA" id="ARBA00023015"/>
    </source>
</evidence>
<dbReference type="OrthoDB" id="9806976at2"/>
<dbReference type="InterPro" id="IPR036390">
    <property type="entry name" value="WH_DNA-bd_sf"/>
</dbReference>
<evidence type="ECO:0000313" key="6">
    <source>
        <dbReference type="Proteomes" id="UP000186917"/>
    </source>
</evidence>
<protein>
    <submittedName>
        <fullName evidence="5">DNA-binding transcriptional regulator, ArsR family</fullName>
    </submittedName>
</protein>
<dbReference type="GO" id="GO:0003677">
    <property type="term" value="F:DNA binding"/>
    <property type="evidence" value="ECO:0007669"/>
    <property type="project" value="UniProtKB-KW"/>
</dbReference>
<dbReference type="SUPFAM" id="SSF46785">
    <property type="entry name" value="Winged helix' DNA-binding domain"/>
    <property type="match status" value="1"/>
</dbReference>
<dbReference type="InterPro" id="IPR011991">
    <property type="entry name" value="ArsR-like_HTH"/>
</dbReference>
<proteinExistence type="predicted"/>
<dbReference type="GO" id="GO:0003700">
    <property type="term" value="F:DNA-binding transcription factor activity"/>
    <property type="evidence" value="ECO:0007669"/>
    <property type="project" value="InterPro"/>
</dbReference>
<accession>A0A173MKP5</accession>
<evidence type="ECO:0000313" key="5">
    <source>
        <dbReference type="EMBL" id="SIT08425.1"/>
    </source>
</evidence>
<dbReference type="InterPro" id="IPR051011">
    <property type="entry name" value="Metal_resp_trans_reg"/>
</dbReference>
<sequence>MAKKAVTPKSSSSNSAEALAFNKSALKQNVLILRAIDHPLRQKLLKLIDKKKNITVKEIKAKNVIDGVIVSQHLAILRKAGLVTSEKFGRIVSYSINYPAFEKAMDKFNELSK</sequence>
<evidence type="ECO:0000259" key="4">
    <source>
        <dbReference type="PROSITE" id="PS50987"/>
    </source>
</evidence>
<dbReference type="PANTHER" id="PTHR43132:SF2">
    <property type="entry name" value="ARSENICAL RESISTANCE OPERON REPRESSOR ARSR-RELATED"/>
    <property type="match status" value="1"/>
</dbReference>
<dbReference type="AlphaFoldDB" id="A0A173MKP5"/>
<dbReference type="NCBIfam" id="NF033788">
    <property type="entry name" value="HTH_metalloreg"/>
    <property type="match status" value="1"/>
</dbReference>
<dbReference type="Pfam" id="PF01022">
    <property type="entry name" value="HTH_5"/>
    <property type="match status" value="1"/>
</dbReference>
<feature type="domain" description="HTH arsR-type" evidence="4">
    <location>
        <begin position="21"/>
        <end position="113"/>
    </location>
</feature>
<keyword evidence="2 5" id="KW-0238">DNA-binding</keyword>
<dbReference type="KEGG" id="fln:FLA_4072"/>
<dbReference type="Gene3D" id="1.10.10.10">
    <property type="entry name" value="Winged helix-like DNA-binding domain superfamily/Winged helix DNA-binding domain"/>
    <property type="match status" value="1"/>
</dbReference>
<keyword evidence="3" id="KW-0804">Transcription</keyword>
<dbReference type="PANTHER" id="PTHR43132">
    <property type="entry name" value="ARSENICAL RESISTANCE OPERON REPRESSOR ARSR-RELATED"/>
    <property type="match status" value="1"/>
</dbReference>
<keyword evidence="6" id="KW-1185">Reference proteome</keyword>
<evidence type="ECO:0000256" key="2">
    <source>
        <dbReference type="ARBA" id="ARBA00023125"/>
    </source>
</evidence>
<dbReference type="Proteomes" id="UP000186917">
    <property type="component" value="Unassembled WGS sequence"/>
</dbReference>
<dbReference type="InterPro" id="IPR036388">
    <property type="entry name" value="WH-like_DNA-bd_sf"/>
</dbReference>
<gene>
    <name evidence="5" type="ORF">SAMN05421788_103378</name>
</gene>
<dbReference type="EMBL" id="FTOR01000003">
    <property type="protein sequence ID" value="SIT08425.1"/>
    <property type="molecule type" value="Genomic_DNA"/>
</dbReference>
<dbReference type="InterPro" id="IPR001845">
    <property type="entry name" value="HTH_ArsR_DNA-bd_dom"/>
</dbReference>
<dbReference type="CDD" id="cd00090">
    <property type="entry name" value="HTH_ARSR"/>
    <property type="match status" value="1"/>
</dbReference>
<keyword evidence="1" id="KW-0805">Transcription regulation</keyword>
<evidence type="ECO:0000256" key="3">
    <source>
        <dbReference type="ARBA" id="ARBA00023163"/>
    </source>
</evidence>
<name>A0A173MKP5_9BACT</name>
<dbReference type="RefSeq" id="WP_076379199.1">
    <property type="nucleotide sequence ID" value="NZ_AP017422.1"/>
</dbReference>
<dbReference type="STRING" id="477680.SAMN05421788_103378"/>